<evidence type="ECO:0000256" key="2">
    <source>
        <dbReference type="ARBA" id="ARBA00008892"/>
    </source>
</evidence>
<keyword evidence="5 13" id="KW-0812">Transmembrane</keyword>
<evidence type="ECO:0000313" key="15">
    <source>
        <dbReference type="EMBL" id="ADP68314.1"/>
    </source>
</evidence>
<evidence type="ECO:0000256" key="3">
    <source>
        <dbReference type="ARBA" id="ARBA00022448"/>
    </source>
</evidence>
<proteinExistence type="inferred from homology"/>
<dbReference type="CTD" id="4509"/>
<evidence type="ECO:0000256" key="14">
    <source>
        <dbReference type="SAM" id="Phobius"/>
    </source>
</evidence>
<name>A0A1W5FTI3_9PRIM</name>
<evidence type="ECO:0000256" key="6">
    <source>
        <dbReference type="ARBA" id="ARBA00022781"/>
    </source>
</evidence>
<keyword evidence="12" id="KW-0066">ATP synthesis</keyword>
<evidence type="ECO:0000256" key="10">
    <source>
        <dbReference type="ARBA" id="ARBA00023128"/>
    </source>
</evidence>
<evidence type="ECO:0000256" key="4">
    <source>
        <dbReference type="ARBA" id="ARBA00022547"/>
    </source>
</evidence>
<evidence type="ECO:0000256" key="7">
    <source>
        <dbReference type="ARBA" id="ARBA00022989"/>
    </source>
</evidence>
<keyword evidence="4 13" id="KW-0138">CF(0)</keyword>
<comment type="subcellular location">
    <subcellularLocation>
        <location evidence="1 13">Mitochondrion membrane</location>
        <topology evidence="1 13">Single-pass membrane protein</topology>
    </subcellularLocation>
</comment>
<dbReference type="Pfam" id="PF00895">
    <property type="entry name" value="ATP-synt_8"/>
    <property type="match status" value="1"/>
</dbReference>
<keyword evidence="6 13" id="KW-0375">Hydrogen ion transport</keyword>
<feature type="transmembrane region" description="Helical" evidence="14">
    <location>
        <begin position="6"/>
        <end position="26"/>
    </location>
</feature>
<comment type="similarity">
    <text evidence="2 13">Belongs to the ATPase protein 8 family.</text>
</comment>
<evidence type="ECO:0000256" key="1">
    <source>
        <dbReference type="ARBA" id="ARBA00004304"/>
    </source>
</evidence>
<dbReference type="PANTHER" id="PTHR13722:SF0">
    <property type="entry name" value="ATP SYNTHASE PROTEIN 8"/>
    <property type="match status" value="1"/>
</dbReference>
<evidence type="ECO:0000256" key="9">
    <source>
        <dbReference type="ARBA" id="ARBA00023065"/>
    </source>
</evidence>
<dbReference type="EMBL" id="HQ171075">
    <property type="protein sequence ID" value="ADP68314.1"/>
    <property type="molecule type" value="Genomic_DNA"/>
</dbReference>
<keyword evidence="9 13" id="KW-0406">Ion transport</keyword>
<dbReference type="GO" id="GO:0045259">
    <property type="term" value="C:proton-transporting ATP synthase complex"/>
    <property type="evidence" value="ECO:0007669"/>
    <property type="project" value="UniProtKB-KW"/>
</dbReference>
<dbReference type="GeneID" id="32885197"/>
<organism evidence="15">
    <name type="scientific">Lepilemur wrighti</name>
    <dbReference type="NCBI Taxonomy" id="886968"/>
    <lineage>
        <taxon>Eukaryota</taxon>
        <taxon>Metazoa</taxon>
        <taxon>Chordata</taxon>
        <taxon>Craniata</taxon>
        <taxon>Vertebrata</taxon>
        <taxon>Euteleostomi</taxon>
        <taxon>Mammalia</taxon>
        <taxon>Eutheria</taxon>
        <taxon>Euarchontoglires</taxon>
        <taxon>Primates</taxon>
        <taxon>Strepsirrhini</taxon>
        <taxon>Lemuriformes</taxon>
        <taxon>Lepilemuridae</taxon>
        <taxon>Lepilemur</taxon>
    </lineage>
</organism>
<keyword evidence="10 13" id="KW-0496">Mitochondrion</keyword>
<evidence type="ECO:0000256" key="8">
    <source>
        <dbReference type="ARBA" id="ARBA00022990"/>
    </source>
</evidence>
<dbReference type="GO" id="GO:0015078">
    <property type="term" value="F:proton transmembrane transporter activity"/>
    <property type="evidence" value="ECO:0007669"/>
    <property type="project" value="InterPro"/>
</dbReference>
<dbReference type="RefSeq" id="YP_009368222.1">
    <property type="nucleotide sequence ID" value="NC_034732.1"/>
</dbReference>
<reference evidence="15" key="1">
    <citation type="journal article" date="2017" name="J. Hered.">
        <title>Phylogenomic Reconstruction of Sportive Lemurs (genus Lepilemur) Recovered from Mitogenomes with Inferences for Madagascar Biogeography.</title>
        <authorList>
            <person name="Lei R."/>
            <person name="Frasier C.L."/>
            <person name="Hawkins M.T."/>
            <person name="Engberg S.E."/>
            <person name="Bailey C.A."/>
            <person name="Johnson S.E."/>
            <person name="McLain A.T."/>
            <person name="Groves C.P."/>
            <person name="Perry G.H."/>
            <person name="Nash S.D."/>
            <person name="Mittermeier R.A."/>
            <person name="Louis E.E."/>
        </authorList>
    </citation>
    <scope>NUCLEOTIDE SEQUENCE</scope>
    <source>
        <strain evidence="15">KAL7.4</strain>
    </source>
</reference>
<gene>
    <name evidence="15" type="primary">ATP8</name>
</gene>
<keyword evidence="7 14" id="KW-1133">Transmembrane helix</keyword>
<keyword evidence="8" id="KW-0007">Acetylation</keyword>
<evidence type="ECO:0000256" key="12">
    <source>
        <dbReference type="ARBA" id="ARBA00023310"/>
    </source>
</evidence>
<geneLocation type="mitochondrion" evidence="15"/>
<dbReference type="PANTHER" id="PTHR13722">
    <property type="entry name" value="ATP SYNTHASE PROTEIN 8"/>
    <property type="match status" value="1"/>
</dbReference>
<dbReference type="AlphaFoldDB" id="A0A1W5FTI3"/>
<keyword evidence="11 14" id="KW-0472">Membrane</keyword>
<dbReference type="InterPro" id="IPR001421">
    <property type="entry name" value="ATP8_metazoa"/>
</dbReference>
<dbReference type="GO" id="GO:0031966">
    <property type="term" value="C:mitochondrial membrane"/>
    <property type="evidence" value="ECO:0007669"/>
    <property type="project" value="UniProtKB-SubCell"/>
</dbReference>
<evidence type="ECO:0000256" key="5">
    <source>
        <dbReference type="ARBA" id="ARBA00022692"/>
    </source>
</evidence>
<dbReference type="GO" id="GO:0015986">
    <property type="term" value="P:proton motive force-driven ATP synthesis"/>
    <property type="evidence" value="ECO:0007669"/>
    <property type="project" value="InterPro"/>
</dbReference>
<dbReference type="InterPro" id="IPR039017">
    <property type="entry name" value="ATP8_mammal"/>
</dbReference>
<evidence type="ECO:0000256" key="13">
    <source>
        <dbReference type="RuleBase" id="RU003661"/>
    </source>
</evidence>
<protein>
    <recommendedName>
        <fullName evidence="13">ATP synthase complex subunit 8</fullName>
    </recommendedName>
</protein>
<accession>A0A1W5FTI3</accession>
<sequence>MPQLNTSTWFMTISSMILTLFVIFQLKVLKLNYPLNPASKTPNKYNHTNPWELKWTKIYSPLLSPLQL</sequence>
<keyword evidence="3 13" id="KW-0813">Transport</keyword>
<evidence type="ECO:0000256" key="11">
    <source>
        <dbReference type="ARBA" id="ARBA00023136"/>
    </source>
</evidence>